<dbReference type="AlphaFoldDB" id="A0A1G7LU61"/>
<organism evidence="5 6">
    <name type="scientific">Halorientalis regularis</name>
    <dbReference type="NCBI Taxonomy" id="660518"/>
    <lineage>
        <taxon>Archaea</taxon>
        <taxon>Methanobacteriati</taxon>
        <taxon>Methanobacteriota</taxon>
        <taxon>Stenosarchaea group</taxon>
        <taxon>Halobacteria</taxon>
        <taxon>Halobacteriales</taxon>
        <taxon>Haloarculaceae</taxon>
        <taxon>Halorientalis</taxon>
    </lineage>
</organism>
<evidence type="ECO:0000256" key="1">
    <source>
        <dbReference type="ARBA" id="ARBA00004618"/>
    </source>
</evidence>
<accession>A0A1G7LU61</accession>
<dbReference type="InterPro" id="IPR052494">
    <property type="entry name" value="Flagella_assembly_related"/>
</dbReference>
<comment type="subcellular location">
    <subcellularLocation>
        <location evidence="1">Archaeal flagellum</location>
    </subcellularLocation>
</comment>
<feature type="compositionally biased region" description="Basic and acidic residues" evidence="3">
    <location>
        <begin position="1"/>
        <end position="26"/>
    </location>
</feature>
<gene>
    <name evidence="5" type="ORF">SAMN05216218_10726</name>
</gene>
<dbReference type="RefSeq" id="WP_092691488.1">
    <property type="nucleotide sequence ID" value="NZ_FNBK01000007.1"/>
</dbReference>
<evidence type="ECO:0000256" key="2">
    <source>
        <dbReference type="ARBA" id="ARBA00022440"/>
    </source>
</evidence>
<evidence type="ECO:0000259" key="4">
    <source>
        <dbReference type="Pfam" id="PF04659"/>
    </source>
</evidence>
<keyword evidence="6" id="KW-1185">Reference proteome</keyword>
<dbReference type="Proteomes" id="UP000199076">
    <property type="component" value="Unassembled WGS sequence"/>
</dbReference>
<keyword evidence="5" id="KW-0969">Cilium</keyword>
<dbReference type="Pfam" id="PF04659">
    <property type="entry name" value="Arch_fla_DE"/>
    <property type="match status" value="1"/>
</dbReference>
<keyword evidence="5" id="KW-0282">Flagellum</keyword>
<dbReference type="OrthoDB" id="121879at2157"/>
<dbReference type="EMBL" id="FNBK01000007">
    <property type="protein sequence ID" value="SDF53042.1"/>
    <property type="molecule type" value="Genomic_DNA"/>
</dbReference>
<feature type="domain" description="Archaeal flagella protein FlaD/E" evidence="4">
    <location>
        <begin position="84"/>
        <end position="170"/>
    </location>
</feature>
<dbReference type="STRING" id="660518.SAMN05216218_10726"/>
<keyword evidence="5" id="KW-0966">Cell projection</keyword>
<dbReference type="GO" id="GO:0097589">
    <property type="term" value="C:archaeal-type flagellum"/>
    <property type="evidence" value="ECO:0007669"/>
    <property type="project" value="UniProtKB-SubCell"/>
</dbReference>
<dbReference type="GO" id="GO:0097588">
    <property type="term" value="P:archaeal or bacterial-type flagellum-dependent cell motility"/>
    <property type="evidence" value="ECO:0007669"/>
    <property type="project" value="InterPro"/>
</dbReference>
<name>A0A1G7LU61_9EURY</name>
<dbReference type="PANTHER" id="PTHR40698:SF1">
    <property type="entry name" value="FLAGELLA-RELATED PROTEIN D-RELATED"/>
    <property type="match status" value="1"/>
</dbReference>
<evidence type="ECO:0000256" key="3">
    <source>
        <dbReference type="SAM" id="MobiDB-lite"/>
    </source>
</evidence>
<dbReference type="InterPro" id="IPR006752">
    <property type="entry name" value="Arch_fla_DE"/>
</dbReference>
<proteinExistence type="predicted"/>
<protein>
    <submittedName>
        <fullName evidence="5">Flagellar protein FlaE</fullName>
    </submittedName>
</protein>
<keyword evidence="2" id="KW-0974">Archaeal flagellum</keyword>
<dbReference type="PANTHER" id="PTHR40698">
    <property type="entry name" value="FLAGELLA-RELATED PROTEIN E-RELATED-RELATED"/>
    <property type="match status" value="1"/>
</dbReference>
<sequence>MTINPRDYDLDELRKMARERGDRPRSGGDGSDAPRPPTGDGEESARPETNGWDGLDSETPSRDQFQNGLYRELLPLEAGVDDLEKPYLDALPESYAAEHVVFEWLEFLLSNFGYQGTNEALQYYESVGWLTEDVEAALNDYLLGLESPSEEPRGGTVDDHKLSLVYIARLVSMQ</sequence>
<reference evidence="6" key="1">
    <citation type="submission" date="2016-10" db="EMBL/GenBank/DDBJ databases">
        <authorList>
            <person name="Varghese N."/>
            <person name="Submissions S."/>
        </authorList>
    </citation>
    <scope>NUCLEOTIDE SEQUENCE [LARGE SCALE GENOMIC DNA]</scope>
    <source>
        <strain evidence="6">IBRC-M 10760</strain>
    </source>
</reference>
<evidence type="ECO:0000313" key="5">
    <source>
        <dbReference type="EMBL" id="SDF53042.1"/>
    </source>
</evidence>
<evidence type="ECO:0000313" key="6">
    <source>
        <dbReference type="Proteomes" id="UP000199076"/>
    </source>
</evidence>
<feature type="region of interest" description="Disordered" evidence="3">
    <location>
        <begin position="1"/>
        <end position="63"/>
    </location>
</feature>